<dbReference type="GeneID" id="93427273"/>
<dbReference type="InterPro" id="IPR050553">
    <property type="entry name" value="Thioredoxin_ResA/DsbE_sf"/>
</dbReference>
<dbReference type="PANTHER" id="PTHR42852">
    <property type="entry name" value="THIOL:DISULFIDE INTERCHANGE PROTEIN DSBE"/>
    <property type="match status" value="1"/>
</dbReference>
<dbReference type="PANTHER" id="PTHR42852:SF17">
    <property type="entry name" value="THIOREDOXIN-LIKE PROTEIN HI_1115"/>
    <property type="match status" value="1"/>
</dbReference>
<dbReference type="CDD" id="cd02966">
    <property type="entry name" value="TlpA_like_family"/>
    <property type="match status" value="1"/>
</dbReference>
<reference evidence="2 3" key="1">
    <citation type="submission" date="2014-07" db="EMBL/GenBank/DDBJ databases">
        <authorList>
            <person name="McCorrison J."/>
            <person name="Sanka R."/>
            <person name="Torralba M."/>
            <person name="Gillis M."/>
            <person name="Haft D.H."/>
            <person name="Methe B."/>
            <person name="Sutton G."/>
            <person name="Nelson K.E."/>
        </authorList>
    </citation>
    <scope>NUCLEOTIDE SEQUENCE [LARGE SCALE GENOMIC DNA]</scope>
    <source>
        <strain evidence="2 3">DNF00040</strain>
    </source>
</reference>
<dbReference type="Pfam" id="PF08534">
    <property type="entry name" value="Redoxin"/>
    <property type="match status" value="1"/>
</dbReference>
<dbReference type="InterPro" id="IPR036249">
    <property type="entry name" value="Thioredoxin-like_sf"/>
</dbReference>
<dbReference type="SUPFAM" id="SSF52833">
    <property type="entry name" value="Thioredoxin-like"/>
    <property type="match status" value="1"/>
</dbReference>
<evidence type="ECO:0000259" key="1">
    <source>
        <dbReference type="PROSITE" id="PS51352"/>
    </source>
</evidence>
<accession>A0A095Z6V2</accession>
<proteinExistence type="predicted"/>
<evidence type="ECO:0000313" key="2">
    <source>
        <dbReference type="EMBL" id="KGF30388.1"/>
    </source>
</evidence>
<comment type="caution">
    <text evidence="2">The sequence shown here is derived from an EMBL/GenBank/DDBJ whole genome shotgun (WGS) entry which is preliminary data.</text>
</comment>
<gene>
    <name evidence="2" type="ORF">HMPREF2130_06805</name>
</gene>
<dbReference type="GO" id="GO:0016491">
    <property type="term" value="F:oxidoreductase activity"/>
    <property type="evidence" value="ECO:0007669"/>
    <property type="project" value="InterPro"/>
</dbReference>
<dbReference type="EMBL" id="JRNI01000025">
    <property type="protein sequence ID" value="KGF30388.1"/>
    <property type="molecule type" value="Genomic_DNA"/>
</dbReference>
<organism evidence="2 3">
    <name type="scientific">Oligella urethralis DNF00040</name>
    <dbReference type="NCBI Taxonomy" id="1401065"/>
    <lineage>
        <taxon>Bacteria</taxon>
        <taxon>Pseudomonadati</taxon>
        <taxon>Pseudomonadota</taxon>
        <taxon>Betaproteobacteria</taxon>
        <taxon>Burkholderiales</taxon>
        <taxon>Alcaligenaceae</taxon>
        <taxon>Oligella</taxon>
    </lineage>
</organism>
<dbReference type="OrthoDB" id="9811352at2"/>
<name>A0A095Z6V2_9BURK</name>
<keyword evidence="3" id="KW-1185">Reference proteome</keyword>
<feature type="domain" description="Thioredoxin" evidence="1">
    <location>
        <begin position="25"/>
        <end position="165"/>
    </location>
</feature>
<dbReference type="PROSITE" id="PS51352">
    <property type="entry name" value="THIOREDOXIN_2"/>
    <property type="match status" value="1"/>
</dbReference>
<dbReference type="AlphaFoldDB" id="A0A095Z6V2"/>
<dbReference type="InterPro" id="IPR013740">
    <property type="entry name" value="Redoxin"/>
</dbReference>
<dbReference type="RefSeq" id="WP_018025919.1">
    <property type="nucleotide sequence ID" value="NZ_JRNI01000025.1"/>
</dbReference>
<protein>
    <submittedName>
        <fullName evidence="2">Thioredoxin</fullName>
    </submittedName>
</protein>
<dbReference type="Proteomes" id="UP000029629">
    <property type="component" value="Unassembled WGS sequence"/>
</dbReference>
<dbReference type="Gene3D" id="3.40.30.10">
    <property type="entry name" value="Glutaredoxin"/>
    <property type="match status" value="1"/>
</dbReference>
<dbReference type="eggNOG" id="COG0526">
    <property type="taxonomic scope" value="Bacteria"/>
</dbReference>
<dbReference type="InterPro" id="IPR013766">
    <property type="entry name" value="Thioredoxin_domain"/>
</dbReference>
<sequence>MKKNFVLLIVVAVIAILGAVVYNTVFSSKTVPEVTLHSIDGRQFTTHDLQGKVTMYKFWATDCVTCMRQMPDTVAHYAKYKDQGYETVAVAMKHDSVAAINRLVQERGYEFTIVHDADGSIAKAFGDVRFTPVAFLVDRKGKVIKSFIGNYDKNQFIEALEKALAHS</sequence>
<evidence type="ECO:0000313" key="3">
    <source>
        <dbReference type="Proteomes" id="UP000029629"/>
    </source>
</evidence>